<gene>
    <name evidence="1" type="ORF">LQ567_16335</name>
</gene>
<evidence type="ECO:0000313" key="1">
    <source>
        <dbReference type="EMBL" id="MCD2424349.1"/>
    </source>
</evidence>
<evidence type="ECO:0008006" key="3">
    <source>
        <dbReference type="Google" id="ProtNLM"/>
    </source>
</evidence>
<dbReference type="Proteomes" id="UP001199816">
    <property type="component" value="Unassembled WGS sequence"/>
</dbReference>
<sequence>MKIKQWLYSKIFVRNMLATFGYRSAYSNTSGGFTPYFSYRLGNYQNDFYLYFQKEPFAIRYLNEIFNKLHEYQGFDIINYLEFHYNLYPEKADFLRFLQYEINDRLKKSGNRSRKLVTALDWVAEKQLVMKEQFQEKAQQEQQDLKQELEMGLHTIIQNAESKNASNIDQQVKILSEKLSMHIDQIMKTTENGLSELTNSFTTGNIELNNRNHEERIVQLLILLQEVQAPSSLQKGEQLFKKFSDTDIAAILKLHFAAFKDRKINTLQKRVGDKGEVLNYKNPKVQQLIQALEEFFYH</sequence>
<keyword evidence="2" id="KW-1185">Reference proteome</keyword>
<reference evidence="1 2" key="1">
    <citation type="submission" date="2021-11" db="EMBL/GenBank/DDBJ databases">
        <title>Genomic of Niabella pedocola.</title>
        <authorList>
            <person name="Wu T."/>
        </authorList>
    </citation>
    <scope>NUCLEOTIDE SEQUENCE [LARGE SCALE GENOMIC DNA]</scope>
    <source>
        <strain evidence="1 2">JCM 31011</strain>
    </source>
</reference>
<dbReference type="EMBL" id="JAJNEC010000005">
    <property type="protein sequence ID" value="MCD2424349.1"/>
    <property type="molecule type" value="Genomic_DNA"/>
</dbReference>
<name>A0ABS8PTF5_9BACT</name>
<comment type="caution">
    <text evidence="1">The sequence shown here is derived from an EMBL/GenBank/DDBJ whole genome shotgun (WGS) entry which is preliminary data.</text>
</comment>
<dbReference type="RefSeq" id="WP_231005997.1">
    <property type="nucleotide sequence ID" value="NZ_JAJNEC010000005.1"/>
</dbReference>
<accession>A0ABS8PTF5</accession>
<protein>
    <recommendedName>
        <fullName evidence="3">TerB-C domain-containing protein</fullName>
    </recommendedName>
</protein>
<evidence type="ECO:0000313" key="2">
    <source>
        <dbReference type="Proteomes" id="UP001199816"/>
    </source>
</evidence>
<proteinExistence type="predicted"/>
<organism evidence="1 2">
    <name type="scientific">Niabella pedocola</name>
    <dbReference type="NCBI Taxonomy" id="1752077"/>
    <lineage>
        <taxon>Bacteria</taxon>
        <taxon>Pseudomonadati</taxon>
        <taxon>Bacteroidota</taxon>
        <taxon>Chitinophagia</taxon>
        <taxon>Chitinophagales</taxon>
        <taxon>Chitinophagaceae</taxon>
        <taxon>Niabella</taxon>
    </lineage>
</organism>